<name>A0AA36FXF8_9BILA</name>
<dbReference type="AlphaFoldDB" id="A0AA36FXF8"/>
<dbReference type="EMBL" id="CATQJA010001737">
    <property type="protein sequence ID" value="CAJ0568418.1"/>
    <property type="molecule type" value="Genomic_DNA"/>
</dbReference>
<proteinExistence type="predicted"/>
<dbReference type="Proteomes" id="UP001177023">
    <property type="component" value="Unassembled WGS sequence"/>
</dbReference>
<comment type="caution">
    <text evidence="1">The sequence shown here is derived from an EMBL/GenBank/DDBJ whole genome shotgun (WGS) entry which is preliminary data.</text>
</comment>
<evidence type="ECO:0000313" key="2">
    <source>
        <dbReference type="Proteomes" id="UP001177023"/>
    </source>
</evidence>
<keyword evidence="2" id="KW-1185">Reference proteome</keyword>
<reference evidence="1" key="1">
    <citation type="submission" date="2023-06" db="EMBL/GenBank/DDBJ databases">
        <authorList>
            <person name="Delattre M."/>
        </authorList>
    </citation>
    <scope>NUCLEOTIDE SEQUENCE</scope>
    <source>
        <strain evidence="1">AF72</strain>
    </source>
</reference>
<protein>
    <submittedName>
        <fullName evidence="1">Uncharacterized protein</fullName>
    </submittedName>
</protein>
<accession>A0AA36FXF8</accession>
<organism evidence="1 2">
    <name type="scientific">Mesorhabditis spiculigera</name>
    <dbReference type="NCBI Taxonomy" id="96644"/>
    <lineage>
        <taxon>Eukaryota</taxon>
        <taxon>Metazoa</taxon>
        <taxon>Ecdysozoa</taxon>
        <taxon>Nematoda</taxon>
        <taxon>Chromadorea</taxon>
        <taxon>Rhabditida</taxon>
        <taxon>Rhabditina</taxon>
        <taxon>Rhabditomorpha</taxon>
        <taxon>Rhabditoidea</taxon>
        <taxon>Rhabditidae</taxon>
        <taxon>Mesorhabditinae</taxon>
        <taxon>Mesorhabditis</taxon>
    </lineage>
</organism>
<gene>
    <name evidence="1" type="ORF">MSPICULIGERA_LOCUS6937</name>
</gene>
<sequence length="263" mass="29754">MNETLYKQLYALTAALLGDALAARRGNNITTTSLPPKPSYNPFYDETHSQMGLRTMDGKTCMSLPANVLIMNPNIGTNDTIPYDFSEAMLAGDCSEGLRGNVFLVATIRHNNRTKTLRFSFHVKNVWVKQYEELRWQLSSVEYGESYGKEKISFQGTSSNIAAPLNQRFVCRDKLNVTLSSKGYMDVVLIFPPDFQAEPYGPKSNLFICERTRRRSLRESLETKTTVFSGVILALSSIAMIATHSVRRHMMPERKEQYLTIAE</sequence>
<feature type="non-terminal residue" evidence="1">
    <location>
        <position position="263"/>
    </location>
</feature>
<evidence type="ECO:0000313" key="1">
    <source>
        <dbReference type="EMBL" id="CAJ0568418.1"/>
    </source>
</evidence>